<dbReference type="NCBIfam" id="TIGR00231">
    <property type="entry name" value="small_GTP"/>
    <property type="match status" value="1"/>
</dbReference>
<dbReference type="PROSITE" id="PS51421">
    <property type="entry name" value="RAS"/>
    <property type="match status" value="1"/>
</dbReference>
<dbReference type="InterPro" id="IPR027417">
    <property type="entry name" value="P-loop_NTPase"/>
</dbReference>
<dbReference type="SMART" id="SM00174">
    <property type="entry name" value="RHO"/>
    <property type="match status" value="1"/>
</dbReference>
<dbReference type="GO" id="GO:0051301">
    <property type="term" value="P:cell division"/>
    <property type="evidence" value="ECO:0007669"/>
    <property type="project" value="UniProtKB-KW"/>
</dbReference>
<dbReference type="GO" id="GO:0003924">
    <property type="term" value="F:GTPase activity"/>
    <property type="evidence" value="ECO:0007669"/>
    <property type="project" value="InterPro"/>
</dbReference>
<keyword evidence="4" id="KW-1185">Reference proteome</keyword>
<keyword evidence="3" id="KW-0131">Cell cycle</keyword>
<dbReference type="OrthoDB" id="8830751at2759"/>
<dbReference type="PROSITE" id="PS51419">
    <property type="entry name" value="RAB"/>
    <property type="match status" value="1"/>
</dbReference>
<reference evidence="3" key="1">
    <citation type="submission" date="2016-10" db="EMBL/GenBank/DDBJ databases">
        <authorList>
            <person name="Benchimol M."/>
            <person name="Almeida L.G."/>
            <person name="Vasconcelos A.T."/>
            <person name="Perreira-Neves A."/>
            <person name="Rosa I.A."/>
            <person name="Tasca T."/>
            <person name="Bogo M.R."/>
            <person name="de Souza W."/>
        </authorList>
    </citation>
    <scope>NUCLEOTIDE SEQUENCE [LARGE SCALE GENOMIC DNA]</scope>
    <source>
        <strain evidence="3">K</strain>
    </source>
</reference>
<dbReference type="PANTHER" id="PTHR24072">
    <property type="entry name" value="RHO FAMILY GTPASE"/>
    <property type="match status" value="1"/>
</dbReference>
<dbReference type="InterPro" id="IPR001806">
    <property type="entry name" value="Small_GTPase"/>
</dbReference>
<dbReference type="RefSeq" id="XP_068368032.1">
    <property type="nucleotide sequence ID" value="XM_068497964.1"/>
</dbReference>
<dbReference type="PROSITE" id="PS51420">
    <property type="entry name" value="RHO"/>
    <property type="match status" value="1"/>
</dbReference>
<proteinExistence type="predicted"/>
<dbReference type="InterPro" id="IPR005225">
    <property type="entry name" value="Small_GTP-bd"/>
</dbReference>
<dbReference type="CDD" id="cd00157">
    <property type="entry name" value="Rho"/>
    <property type="match status" value="1"/>
</dbReference>
<dbReference type="SMART" id="SM00173">
    <property type="entry name" value="RAS"/>
    <property type="match status" value="1"/>
</dbReference>
<dbReference type="InterPro" id="IPR003578">
    <property type="entry name" value="Small_GTPase_Rho"/>
</dbReference>
<keyword evidence="3" id="KW-0132">Cell division</keyword>
<comment type="caution">
    <text evidence="3">The sequence shown here is derived from an EMBL/GenBank/DDBJ whole genome shotgun (WGS) entry which is preliminary data.</text>
</comment>
<dbReference type="GO" id="GO:0007264">
    <property type="term" value="P:small GTPase-mediated signal transduction"/>
    <property type="evidence" value="ECO:0007669"/>
    <property type="project" value="InterPro"/>
</dbReference>
<sequence>MSSSKKNLKLVIIGNQSVGKTCLVYTFANGKFPTDFVPSIHEKYSKKLSHVNVDIIDSFGQIQADTERWDSFYIKADIYLLCFSVVDPESFETLLTSWIELIESKEKHPAYLLVGLKTDLRGDRTVLNGLQSQSMRPIQPEEGKVKANEIDAYGYVECSALSGNGVKEVFDQAIQFAENPPNEGGCCVIA</sequence>
<accession>A0A1J4KVH8</accession>
<evidence type="ECO:0000313" key="3">
    <source>
        <dbReference type="EMBL" id="OHT14896.1"/>
    </source>
</evidence>
<dbReference type="Gene3D" id="3.40.50.300">
    <property type="entry name" value="P-loop containing nucleotide triphosphate hydrolases"/>
    <property type="match status" value="1"/>
</dbReference>
<gene>
    <name evidence="3" type="primary">CDC42</name>
    <name evidence="3" type="ORF">TRFO_14688</name>
</gene>
<dbReference type="PRINTS" id="PR00449">
    <property type="entry name" value="RASTRNSFRMNG"/>
</dbReference>
<dbReference type="AlphaFoldDB" id="A0A1J4KVH8"/>
<name>A0A1J4KVH8_9EUKA</name>
<dbReference type="Proteomes" id="UP000179807">
    <property type="component" value="Unassembled WGS sequence"/>
</dbReference>
<keyword evidence="2" id="KW-0342">GTP-binding</keyword>
<evidence type="ECO:0000256" key="1">
    <source>
        <dbReference type="ARBA" id="ARBA00022741"/>
    </source>
</evidence>
<dbReference type="SMART" id="SM00175">
    <property type="entry name" value="RAB"/>
    <property type="match status" value="1"/>
</dbReference>
<dbReference type="GO" id="GO:0005525">
    <property type="term" value="F:GTP binding"/>
    <property type="evidence" value="ECO:0007669"/>
    <property type="project" value="UniProtKB-KW"/>
</dbReference>
<evidence type="ECO:0000256" key="2">
    <source>
        <dbReference type="ARBA" id="ARBA00023134"/>
    </source>
</evidence>
<dbReference type="GeneID" id="94832668"/>
<organism evidence="3 4">
    <name type="scientific">Tritrichomonas foetus</name>
    <dbReference type="NCBI Taxonomy" id="1144522"/>
    <lineage>
        <taxon>Eukaryota</taxon>
        <taxon>Metamonada</taxon>
        <taxon>Parabasalia</taxon>
        <taxon>Tritrichomonadida</taxon>
        <taxon>Tritrichomonadidae</taxon>
        <taxon>Tritrichomonas</taxon>
    </lineage>
</organism>
<evidence type="ECO:0000313" key="4">
    <source>
        <dbReference type="Proteomes" id="UP000179807"/>
    </source>
</evidence>
<dbReference type="SUPFAM" id="SSF52540">
    <property type="entry name" value="P-loop containing nucleoside triphosphate hydrolases"/>
    <property type="match status" value="1"/>
</dbReference>
<keyword evidence="1" id="KW-0547">Nucleotide-binding</keyword>
<dbReference type="EMBL" id="MLAK01000303">
    <property type="protein sequence ID" value="OHT14896.1"/>
    <property type="molecule type" value="Genomic_DNA"/>
</dbReference>
<protein>
    <submittedName>
        <fullName evidence="3">Cell division control protein 42</fullName>
    </submittedName>
</protein>
<dbReference type="VEuPathDB" id="TrichDB:TRFO_14688"/>
<dbReference type="Pfam" id="PF00071">
    <property type="entry name" value="Ras"/>
    <property type="match status" value="1"/>
</dbReference>